<dbReference type="CDD" id="cd04301">
    <property type="entry name" value="NAT_SF"/>
    <property type="match status" value="1"/>
</dbReference>
<evidence type="ECO:0000256" key="1">
    <source>
        <dbReference type="ARBA" id="ARBA00022679"/>
    </source>
</evidence>
<protein>
    <submittedName>
        <fullName evidence="4">Acetyltransferase</fullName>
    </submittedName>
</protein>
<dbReference type="AlphaFoldDB" id="A0A097EHS9"/>
<dbReference type="GO" id="GO:0016747">
    <property type="term" value="F:acyltransferase activity, transferring groups other than amino-acyl groups"/>
    <property type="evidence" value="ECO:0007669"/>
    <property type="project" value="InterPro"/>
</dbReference>
<dbReference type="InterPro" id="IPR000182">
    <property type="entry name" value="GNAT_dom"/>
</dbReference>
<accession>A0A097EHS9</accession>
<keyword evidence="2" id="KW-0012">Acyltransferase</keyword>
<dbReference type="SUPFAM" id="SSF55729">
    <property type="entry name" value="Acyl-CoA N-acyltransferases (Nat)"/>
    <property type="match status" value="1"/>
</dbReference>
<dbReference type="Pfam" id="PF00583">
    <property type="entry name" value="Acetyltransf_1"/>
    <property type="match status" value="1"/>
</dbReference>
<dbReference type="RefSeq" id="WP_038663897.1">
    <property type="nucleotide sequence ID" value="NZ_CP009571.1"/>
</dbReference>
<dbReference type="InterPro" id="IPR016181">
    <property type="entry name" value="Acyl_CoA_acyltransferase"/>
</dbReference>
<keyword evidence="1 4" id="KW-0808">Transferase</keyword>
<dbReference type="Proteomes" id="UP000033200">
    <property type="component" value="Chromosome"/>
</dbReference>
<dbReference type="PROSITE" id="PS51186">
    <property type="entry name" value="GNAT"/>
    <property type="match status" value="1"/>
</dbReference>
<dbReference type="InterPro" id="IPR050832">
    <property type="entry name" value="Bact_Acetyltransf"/>
</dbReference>
<evidence type="ECO:0000256" key="2">
    <source>
        <dbReference type="ARBA" id="ARBA00023315"/>
    </source>
</evidence>
<proteinExistence type="predicted"/>
<dbReference type="STRING" id="1549858.MC45_13015"/>
<dbReference type="PANTHER" id="PTHR43877">
    <property type="entry name" value="AMINOALKYLPHOSPHONATE N-ACETYLTRANSFERASE-RELATED-RELATED"/>
    <property type="match status" value="1"/>
</dbReference>
<dbReference type="PANTHER" id="PTHR43877:SF1">
    <property type="entry name" value="ACETYLTRANSFERASE"/>
    <property type="match status" value="1"/>
</dbReference>
<dbReference type="eggNOG" id="COG0456">
    <property type="taxonomic scope" value="Bacteria"/>
</dbReference>
<name>A0A097EHS9_9SPHN</name>
<evidence type="ECO:0000313" key="4">
    <source>
        <dbReference type="EMBL" id="AIT07135.1"/>
    </source>
</evidence>
<organism evidence="4 5">
    <name type="scientific">Sphingomonas taxi</name>
    <dbReference type="NCBI Taxonomy" id="1549858"/>
    <lineage>
        <taxon>Bacteria</taxon>
        <taxon>Pseudomonadati</taxon>
        <taxon>Pseudomonadota</taxon>
        <taxon>Alphaproteobacteria</taxon>
        <taxon>Sphingomonadales</taxon>
        <taxon>Sphingomonadaceae</taxon>
        <taxon>Sphingomonas</taxon>
    </lineage>
</organism>
<keyword evidence="5" id="KW-1185">Reference proteome</keyword>
<dbReference type="HOGENOM" id="CLU_087351_1_0_5"/>
<dbReference type="Gene3D" id="3.40.630.30">
    <property type="match status" value="1"/>
</dbReference>
<dbReference type="KEGG" id="stax:MC45_13015"/>
<dbReference type="EMBL" id="CP009571">
    <property type="protein sequence ID" value="AIT07135.1"/>
    <property type="molecule type" value="Genomic_DNA"/>
</dbReference>
<reference evidence="4 5" key="1">
    <citation type="submission" date="2014-09" db="EMBL/GenBank/DDBJ databases">
        <title>Using Illumina technology Improving SMRT sequencing Genome Assembly by RASTools.</title>
        <authorList>
            <person name="Zhou Y."/>
            <person name="Ma T."/>
            <person name="Liu T."/>
        </authorList>
    </citation>
    <scope>NUCLEOTIDE SEQUENCE [LARGE SCALE GENOMIC DNA]</scope>
    <source>
        <strain evidence="4 5">ATCC 55669</strain>
    </source>
</reference>
<feature type="domain" description="N-acetyltransferase" evidence="3">
    <location>
        <begin position="9"/>
        <end position="182"/>
    </location>
</feature>
<gene>
    <name evidence="4" type="ORF">MC45_13015</name>
</gene>
<evidence type="ECO:0000259" key="3">
    <source>
        <dbReference type="PROSITE" id="PS51186"/>
    </source>
</evidence>
<evidence type="ECO:0000313" key="5">
    <source>
        <dbReference type="Proteomes" id="UP000033200"/>
    </source>
</evidence>
<sequence>MTALTDDAPRTRWATRQDIPALKALMERAIDALQTGLLSPEQVAASHAIMGLDTQLIEDGTYLIAERDGVIMGCGGWSKRATLYGGDHSSALRAPELLDPAQHPARIRAMYTDPDFVRQGVGRLILKGCEDAAASHGFTSVELMATLSGERLYAVNGYQPVETVEAVANGIAIPLIRMQKPL</sequence>